<feature type="domain" description="RRM" evidence="3">
    <location>
        <begin position="519"/>
        <end position="597"/>
    </location>
</feature>
<dbReference type="InterPro" id="IPR035979">
    <property type="entry name" value="RBD_domain_sf"/>
</dbReference>
<dbReference type="FunFam" id="3.30.70.330:FF:000060">
    <property type="entry name" value="CUGBP Elav-like family member 4"/>
    <property type="match status" value="1"/>
</dbReference>
<sequence length="604" mass="66581">MCIVYVDAGSPPPPPALCVCRCWLAPPRSVCVGAGSPPALCECRCWLTPRSVCVGAGSPPLCVCRCCPPPLCVCRRRPLFCVCVVCWLGRRSHGPHYPTGSTPAVNGVLTNMPSPTMSTFSVGAPASSQPQVVSEAGVYTNGLHTPQSYPAAAFPQPYPPMVTQPPLILPREDETTDALLVELQCPLRLKTLNVYVPPIRASSTSDTRTQHFTLDQWPHDTNAMIFGDVNGHSAAWDPLVEEDAIGEQVQEVRVGKRKREEKRKTKPSFKKADWALFEKIIEEKLAASPEWDEHTPLKAATYQFNDLVITAAARAIPCGARRDPVPWWTEEVDEAVRRRDELRAQAKADPAAGAAWREAAKEASLAITKARQESWRTFASGLSFRSDVGQVWSTIRAIDGRSATTTRFDATLRVGNRRTSKDSEKADAFMRVYSAVSHLPPRVREDRRVTHDLTDFLRTPCTQCGHSRRGCCSPFSEAELTEELSRLPARKAAGLDRIANEMLVRLGTRGCSISGPEGCNLFIYHLPQEFGDAELMQMFLPFGNVISSKVFIDRATNQSKCFGFVSFDNPASAQAAIQAMNGFQVGLKRLKVQLKRPKDASRPY</sequence>
<keyword evidence="5" id="KW-1185">Reference proteome</keyword>
<dbReference type="Pfam" id="PF00076">
    <property type="entry name" value="RRM_1"/>
    <property type="match status" value="1"/>
</dbReference>
<dbReference type="GO" id="GO:0005634">
    <property type="term" value="C:nucleus"/>
    <property type="evidence" value="ECO:0007669"/>
    <property type="project" value="TreeGrafter"/>
</dbReference>
<comment type="caution">
    <text evidence="4">The sequence shown here is derived from an EMBL/GenBank/DDBJ whole genome shotgun (WGS) entry which is preliminary data.</text>
</comment>
<name>A0A6A4VHF5_AMPAM</name>
<evidence type="ECO:0000256" key="2">
    <source>
        <dbReference type="PROSITE-ProRule" id="PRU00176"/>
    </source>
</evidence>
<dbReference type="InterPro" id="IPR012677">
    <property type="entry name" value="Nucleotide-bd_a/b_plait_sf"/>
</dbReference>
<dbReference type="Gene3D" id="3.30.70.330">
    <property type="match status" value="1"/>
</dbReference>
<accession>A0A6A4VHF5</accession>
<evidence type="ECO:0000313" key="4">
    <source>
        <dbReference type="EMBL" id="KAF0293876.1"/>
    </source>
</evidence>
<dbReference type="SMART" id="SM00360">
    <property type="entry name" value="RRM"/>
    <property type="match status" value="1"/>
</dbReference>
<evidence type="ECO:0000313" key="5">
    <source>
        <dbReference type="Proteomes" id="UP000440578"/>
    </source>
</evidence>
<keyword evidence="1 2" id="KW-0694">RNA-binding</keyword>
<dbReference type="GO" id="GO:0003729">
    <property type="term" value="F:mRNA binding"/>
    <property type="evidence" value="ECO:0007669"/>
    <property type="project" value="TreeGrafter"/>
</dbReference>
<dbReference type="SUPFAM" id="SSF54928">
    <property type="entry name" value="RNA-binding domain, RBD"/>
    <property type="match status" value="1"/>
</dbReference>
<evidence type="ECO:0000259" key="3">
    <source>
        <dbReference type="PROSITE" id="PS50102"/>
    </source>
</evidence>
<dbReference type="EMBL" id="VIIS01001717">
    <property type="protein sequence ID" value="KAF0293876.1"/>
    <property type="molecule type" value="Genomic_DNA"/>
</dbReference>
<organism evidence="4 5">
    <name type="scientific">Amphibalanus amphitrite</name>
    <name type="common">Striped barnacle</name>
    <name type="synonym">Balanus amphitrite</name>
    <dbReference type="NCBI Taxonomy" id="1232801"/>
    <lineage>
        <taxon>Eukaryota</taxon>
        <taxon>Metazoa</taxon>
        <taxon>Ecdysozoa</taxon>
        <taxon>Arthropoda</taxon>
        <taxon>Crustacea</taxon>
        <taxon>Multicrustacea</taxon>
        <taxon>Cirripedia</taxon>
        <taxon>Thoracica</taxon>
        <taxon>Thoracicalcarea</taxon>
        <taxon>Balanomorpha</taxon>
        <taxon>Balanoidea</taxon>
        <taxon>Balanidae</taxon>
        <taxon>Amphibalaninae</taxon>
        <taxon>Amphibalanus</taxon>
    </lineage>
</organism>
<proteinExistence type="predicted"/>
<dbReference type="Proteomes" id="UP000440578">
    <property type="component" value="Unassembled WGS sequence"/>
</dbReference>
<dbReference type="InterPro" id="IPR000504">
    <property type="entry name" value="RRM_dom"/>
</dbReference>
<dbReference type="InterPro" id="IPR050502">
    <property type="entry name" value="Euk_RNA-bind_prot"/>
</dbReference>
<evidence type="ECO:0000256" key="1">
    <source>
        <dbReference type="ARBA" id="ARBA00022884"/>
    </source>
</evidence>
<reference evidence="4 5" key="1">
    <citation type="submission" date="2019-07" db="EMBL/GenBank/DDBJ databases">
        <title>Draft genome assembly of a fouling barnacle, Amphibalanus amphitrite (Darwin, 1854): The first reference genome for Thecostraca.</title>
        <authorList>
            <person name="Kim W."/>
        </authorList>
    </citation>
    <scope>NUCLEOTIDE SEQUENCE [LARGE SCALE GENOMIC DNA]</scope>
    <source>
        <strain evidence="4">SNU_AA5</strain>
        <tissue evidence="4">Soma without cirri and trophi</tissue>
    </source>
</reference>
<dbReference type="AlphaFoldDB" id="A0A6A4VHF5"/>
<protein>
    <submittedName>
        <fullName evidence="4">CUGBP Elav-like family member 4</fullName>
    </submittedName>
</protein>
<gene>
    <name evidence="4" type="primary">celf4</name>
    <name evidence="4" type="ORF">FJT64_008435</name>
</gene>
<dbReference type="PANTHER" id="PTHR48025:SF1">
    <property type="entry name" value="RRM DOMAIN-CONTAINING PROTEIN"/>
    <property type="match status" value="1"/>
</dbReference>
<dbReference type="PROSITE" id="PS50102">
    <property type="entry name" value="RRM"/>
    <property type="match status" value="1"/>
</dbReference>
<dbReference type="CDD" id="cd12639">
    <property type="entry name" value="RRM3_CELF3_4_5_6"/>
    <property type="match status" value="1"/>
</dbReference>
<dbReference type="PANTHER" id="PTHR48025">
    <property type="entry name" value="OS02G0815200 PROTEIN"/>
    <property type="match status" value="1"/>
</dbReference>
<dbReference type="OrthoDB" id="409048at2759"/>